<evidence type="ECO:0000259" key="1">
    <source>
        <dbReference type="Pfam" id="PF02492"/>
    </source>
</evidence>
<dbReference type="PANTHER" id="PTHR13748:SF46">
    <property type="entry name" value="ZINC CHAPERONE YEIR"/>
    <property type="match status" value="1"/>
</dbReference>
<keyword evidence="3" id="KW-1185">Reference proteome</keyword>
<proteinExistence type="predicted"/>
<dbReference type="InterPro" id="IPR051316">
    <property type="entry name" value="Zinc-reg_GTPase_activator"/>
</dbReference>
<dbReference type="EMBL" id="JBCFXD010000001">
    <property type="protein sequence ID" value="MEL7557840.1"/>
    <property type="molecule type" value="Genomic_DNA"/>
</dbReference>
<accession>A0ABU9M6V3</accession>
<dbReference type="Proteomes" id="UP001467669">
    <property type="component" value="Unassembled WGS sequence"/>
</dbReference>
<organism evidence="2 3">
    <name type="scientific">Stutzerimonas chloritidismutans</name>
    <name type="common">Pseudomonas chloritidismutans</name>
    <dbReference type="NCBI Taxonomy" id="203192"/>
    <lineage>
        <taxon>Bacteria</taxon>
        <taxon>Pseudomonadati</taxon>
        <taxon>Pseudomonadota</taxon>
        <taxon>Gammaproteobacteria</taxon>
        <taxon>Pseudomonadales</taxon>
        <taxon>Pseudomonadaceae</taxon>
        <taxon>Stutzerimonas</taxon>
    </lineage>
</organism>
<name>A0ABU9M6V3_STUCH</name>
<dbReference type="RefSeq" id="WP_342404900.1">
    <property type="nucleotide sequence ID" value="NZ_JBCFXD010000001.1"/>
</dbReference>
<dbReference type="SUPFAM" id="SSF52540">
    <property type="entry name" value="P-loop containing nucleoside triphosphate hydrolases"/>
    <property type="match status" value="1"/>
</dbReference>
<dbReference type="CDD" id="cd03112">
    <property type="entry name" value="CobW-like"/>
    <property type="match status" value="1"/>
</dbReference>
<sequence length="321" mass="34915">MLSNIPTHLISGSLGAGKTSLIRALLAQRPATERWAVLINEFGQIGLDAALLTTDDSGVSLAEVAGGCLCCVNGVPFQVGLSRLLRKTKPDRLFIEPSGLGHPAELLDQLSRAPWLGVLAVQPCVAVVDGPGLLRGEPLPESQQQSMNRCGLLVINKSDRLGQTERLALQALLPSIPVCWTQHGQLPLGKLPGIDQHAGNAETAPSSLPSLTASLGSVWLDPRQPLCQSQGNADGWSIGWRWHPSQRFDLQQVKAWLESLDWRRAKLVMQGPQGWQSLNALNGRTLAFNPSEWRKDSRLELIFAEPQDEKKLHDAVVACRL</sequence>
<dbReference type="InterPro" id="IPR003495">
    <property type="entry name" value="CobW/HypB/UreG_nucleotide-bd"/>
</dbReference>
<dbReference type="Gene3D" id="3.40.50.300">
    <property type="entry name" value="P-loop containing nucleotide triphosphate hydrolases"/>
    <property type="match status" value="1"/>
</dbReference>
<feature type="domain" description="CobW/HypB/UreG nucleotide-binding" evidence="1">
    <location>
        <begin position="6"/>
        <end position="166"/>
    </location>
</feature>
<gene>
    <name evidence="2" type="ORF">AAGW23_03135</name>
</gene>
<dbReference type="InterPro" id="IPR027417">
    <property type="entry name" value="P-loop_NTPase"/>
</dbReference>
<protein>
    <submittedName>
        <fullName evidence="2">CobW-like GTP-binding protein</fullName>
    </submittedName>
</protein>
<evidence type="ECO:0000313" key="2">
    <source>
        <dbReference type="EMBL" id="MEL7557840.1"/>
    </source>
</evidence>
<reference evidence="2 3" key="1">
    <citation type="submission" date="2024-04" db="EMBL/GenBank/DDBJ databases">
        <title>Draft Genome Sequence of Isolates Cultured from Underwater Hawaii Seamounts in the North Pacific Ocean.</title>
        <authorList>
            <person name="Sharma I."/>
            <person name="Darden B."/>
            <person name="Creggett J."/>
            <person name="Taylor S."/>
            <person name="Grant M.P."/>
            <person name="Scott J."/>
            <person name="Attles S."/>
            <person name="Walker S."/>
            <person name="Johnson G."/>
            <person name="St. Cloud C."/>
        </authorList>
    </citation>
    <scope>NUCLEOTIDE SEQUENCE [LARGE SCALE GENOMIC DNA]</scope>
    <source>
        <strain evidence="2 3">03GJ23</strain>
    </source>
</reference>
<dbReference type="Pfam" id="PF02492">
    <property type="entry name" value="cobW"/>
    <property type="match status" value="1"/>
</dbReference>
<evidence type="ECO:0000313" key="3">
    <source>
        <dbReference type="Proteomes" id="UP001467669"/>
    </source>
</evidence>
<comment type="caution">
    <text evidence="2">The sequence shown here is derived from an EMBL/GenBank/DDBJ whole genome shotgun (WGS) entry which is preliminary data.</text>
</comment>
<dbReference type="PANTHER" id="PTHR13748">
    <property type="entry name" value="COBW-RELATED"/>
    <property type="match status" value="1"/>
</dbReference>